<dbReference type="GO" id="GO:0006950">
    <property type="term" value="P:response to stress"/>
    <property type="evidence" value="ECO:0007669"/>
    <property type="project" value="TreeGrafter"/>
</dbReference>
<dbReference type="PANTHER" id="PTHR33164:SF99">
    <property type="entry name" value="MARR FAMILY REGULATORY PROTEIN"/>
    <property type="match status" value="1"/>
</dbReference>
<dbReference type="PANTHER" id="PTHR33164">
    <property type="entry name" value="TRANSCRIPTIONAL REGULATOR, MARR FAMILY"/>
    <property type="match status" value="1"/>
</dbReference>
<dbReference type="GO" id="GO:0003700">
    <property type="term" value="F:DNA-binding transcription factor activity"/>
    <property type="evidence" value="ECO:0007669"/>
    <property type="project" value="InterPro"/>
</dbReference>
<protein>
    <submittedName>
        <fullName evidence="2">DNA-binding MarR family transcriptional regulator</fullName>
    </submittedName>
</protein>
<reference evidence="2 3" key="1">
    <citation type="submission" date="2020-07" db="EMBL/GenBank/DDBJ databases">
        <title>Sequencing the genomes of 1000 actinobacteria strains.</title>
        <authorList>
            <person name="Klenk H.-P."/>
        </authorList>
    </citation>
    <scope>NUCLEOTIDE SEQUENCE [LARGE SCALE GENOMIC DNA]</scope>
    <source>
        <strain evidence="2 3">DSM 44442</strain>
    </source>
</reference>
<name>A0A7Z0EK85_9ACTN</name>
<dbReference type="InterPro" id="IPR036388">
    <property type="entry name" value="WH-like_DNA-bd_sf"/>
</dbReference>
<dbReference type="Gene3D" id="1.10.10.10">
    <property type="entry name" value="Winged helix-like DNA-binding domain superfamily/Winged helix DNA-binding domain"/>
    <property type="match status" value="1"/>
</dbReference>
<accession>A0A7Z0EK85</accession>
<comment type="caution">
    <text evidence="2">The sequence shown here is derived from an EMBL/GenBank/DDBJ whole genome shotgun (WGS) entry which is preliminary data.</text>
</comment>
<organism evidence="2 3">
    <name type="scientific">Nocardiopsis aegyptia</name>
    <dbReference type="NCBI Taxonomy" id="220378"/>
    <lineage>
        <taxon>Bacteria</taxon>
        <taxon>Bacillati</taxon>
        <taxon>Actinomycetota</taxon>
        <taxon>Actinomycetes</taxon>
        <taxon>Streptosporangiales</taxon>
        <taxon>Nocardiopsidaceae</taxon>
        <taxon>Nocardiopsis</taxon>
    </lineage>
</organism>
<dbReference type="InterPro" id="IPR036390">
    <property type="entry name" value="WH_DNA-bd_sf"/>
</dbReference>
<feature type="domain" description="HTH marR-type" evidence="1">
    <location>
        <begin position="1"/>
        <end position="137"/>
    </location>
</feature>
<dbReference type="Proteomes" id="UP000572051">
    <property type="component" value="Unassembled WGS sequence"/>
</dbReference>
<sequence length="141" mass="15353">MPPSPLEAAIVGVHTLVTQTEELIGDALAEHRLTGATAQALWAIDPEEEPPSMKVMARRLYCRAPNLTFVVNQLADRGFVERTVDPADRRSRLVRITEEGRRARTAVVDAAVATSPLARLTPDELHRLIALLGTALPPSTD</sequence>
<proteinExistence type="predicted"/>
<keyword evidence="3" id="KW-1185">Reference proteome</keyword>
<dbReference type="InterPro" id="IPR039422">
    <property type="entry name" value="MarR/SlyA-like"/>
</dbReference>
<evidence type="ECO:0000313" key="2">
    <source>
        <dbReference type="EMBL" id="NYJ32770.1"/>
    </source>
</evidence>
<dbReference type="RefSeq" id="WP_179820710.1">
    <property type="nucleotide sequence ID" value="NZ_JACCFS010000001.1"/>
</dbReference>
<dbReference type="AlphaFoldDB" id="A0A7Z0EK85"/>
<dbReference type="EMBL" id="JACCFS010000001">
    <property type="protein sequence ID" value="NYJ32770.1"/>
    <property type="molecule type" value="Genomic_DNA"/>
</dbReference>
<dbReference type="PROSITE" id="PS50995">
    <property type="entry name" value="HTH_MARR_2"/>
    <property type="match status" value="1"/>
</dbReference>
<evidence type="ECO:0000259" key="1">
    <source>
        <dbReference type="PROSITE" id="PS50995"/>
    </source>
</evidence>
<dbReference type="GO" id="GO:0003677">
    <property type="term" value="F:DNA binding"/>
    <property type="evidence" value="ECO:0007669"/>
    <property type="project" value="UniProtKB-KW"/>
</dbReference>
<keyword evidence="2" id="KW-0238">DNA-binding</keyword>
<gene>
    <name evidence="2" type="ORF">HNR10_000651</name>
</gene>
<dbReference type="Pfam" id="PF12802">
    <property type="entry name" value="MarR_2"/>
    <property type="match status" value="1"/>
</dbReference>
<evidence type="ECO:0000313" key="3">
    <source>
        <dbReference type="Proteomes" id="UP000572051"/>
    </source>
</evidence>
<dbReference type="InterPro" id="IPR000835">
    <property type="entry name" value="HTH_MarR-typ"/>
</dbReference>
<dbReference type="SMART" id="SM00347">
    <property type="entry name" value="HTH_MARR"/>
    <property type="match status" value="1"/>
</dbReference>
<dbReference type="SUPFAM" id="SSF46785">
    <property type="entry name" value="Winged helix' DNA-binding domain"/>
    <property type="match status" value="1"/>
</dbReference>